<evidence type="ECO:0000313" key="1">
    <source>
        <dbReference type="EMBL" id="KJA21337.1"/>
    </source>
</evidence>
<accession>A0A0D2L3I5</accession>
<reference evidence="2" key="1">
    <citation type="submission" date="2014-04" db="EMBL/GenBank/DDBJ databases">
        <title>Evolutionary Origins and Diversification of the Mycorrhizal Mutualists.</title>
        <authorList>
            <consortium name="DOE Joint Genome Institute"/>
            <consortium name="Mycorrhizal Genomics Consortium"/>
            <person name="Kohler A."/>
            <person name="Kuo A."/>
            <person name="Nagy L.G."/>
            <person name="Floudas D."/>
            <person name="Copeland A."/>
            <person name="Barry K.W."/>
            <person name="Cichocki N."/>
            <person name="Veneault-Fourrey C."/>
            <person name="LaButti K."/>
            <person name="Lindquist E.A."/>
            <person name="Lipzen A."/>
            <person name="Lundell T."/>
            <person name="Morin E."/>
            <person name="Murat C."/>
            <person name="Riley R."/>
            <person name="Ohm R."/>
            <person name="Sun H."/>
            <person name="Tunlid A."/>
            <person name="Henrissat B."/>
            <person name="Grigoriev I.V."/>
            <person name="Hibbett D.S."/>
            <person name="Martin F."/>
        </authorList>
    </citation>
    <scope>NUCLEOTIDE SEQUENCE [LARGE SCALE GENOMIC DNA]</scope>
    <source>
        <strain evidence="2">FD-334 SS-4</strain>
    </source>
</reference>
<dbReference type="Proteomes" id="UP000054270">
    <property type="component" value="Unassembled WGS sequence"/>
</dbReference>
<dbReference type="AlphaFoldDB" id="A0A0D2L3I5"/>
<name>A0A0D2L3I5_HYPSF</name>
<evidence type="ECO:0000313" key="2">
    <source>
        <dbReference type="Proteomes" id="UP000054270"/>
    </source>
</evidence>
<organism evidence="1 2">
    <name type="scientific">Hypholoma sublateritium (strain FD-334 SS-4)</name>
    <dbReference type="NCBI Taxonomy" id="945553"/>
    <lineage>
        <taxon>Eukaryota</taxon>
        <taxon>Fungi</taxon>
        <taxon>Dikarya</taxon>
        <taxon>Basidiomycota</taxon>
        <taxon>Agaricomycotina</taxon>
        <taxon>Agaricomycetes</taxon>
        <taxon>Agaricomycetidae</taxon>
        <taxon>Agaricales</taxon>
        <taxon>Agaricineae</taxon>
        <taxon>Strophariaceae</taxon>
        <taxon>Hypholoma</taxon>
    </lineage>
</organism>
<keyword evidence="2" id="KW-1185">Reference proteome</keyword>
<protein>
    <recommendedName>
        <fullName evidence="3">BTB domain-containing protein</fullName>
    </recommendedName>
</protein>
<proteinExistence type="predicted"/>
<dbReference type="OrthoDB" id="2746456at2759"/>
<gene>
    <name evidence="1" type="ORF">HYPSUDRAFT_203100</name>
</gene>
<dbReference type="EMBL" id="KN817559">
    <property type="protein sequence ID" value="KJA21337.1"/>
    <property type="molecule type" value="Genomic_DNA"/>
</dbReference>
<sequence length="341" mass="38665">MDGGPEENAPQASKAPKTFIKHETHWAADGSLLLQIGDTRFKVLKSRLVSESTWFAALIEQRSGIVPAEPFPDQDEIDRVLATVEEVDGLDLFYLDVDNYPNHLESFSLLLTSMSNAIDYIYSPPKLADTVLLLEAADFYRAQRYVDFCITYIVGLLPDRMPGGDPANRALLVKGVKLARRYPGLSLILRPAFYDLARLWPADDDDDDDDGQYDDLSVADDDDATVNGDAKRASALEKLESSDLVLLLDIQKRLVFAWNDIVDIMEYKCESALCHKHHVGRIHHIRRAMAFDPIRGIHMILASPPVFAKGHYCAESTPKIREMLRKERNRIWKDIHLWYVP</sequence>
<evidence type="ECO:0008006" key="3">
    <source>
        <dbReference type="Google" id="ProtNLM"/>
    </source>
</evidence>